<sequence length="74" mass="8825">FLFMELRRHEGGCEWARWEWGYDDDVKEIDGFVVWKVSELDKYDEALEKMEKDQTLIDSGDMTKEEFIANALSE</sequence>
<proteinExistence type="predicted"/>
<feature type="non-terminal residue" evidence="1">
    <location>
        <position position="1"/>
    </location>
</feature>
<dbReference type="VEuPathDB" id="FungiDB:BO78DRAFT_288884"/>
<evidence type="ECO:0000313" key="2">
    <source>
        <dbReference type="Proteomes" id="UP000248423"/>
    </source>
</evidence>
<organism evidence="1 2">
    <name type="scientific">Aspergillus sclerotiicarbonarius (strain CBS 121057 / IBT 28362)</name>
    <dbReference type="NCBI Taxonomy" id="1448318"/>
    <lineage>
        <taxon>Eukaryota</taxon>
        <taxon>Fungi</taxon>
        <taxon>Dikarya</taxon>
        <taxon>Ascomycota</taxon>
        <taxon>Pezizomycotina</taxon>
        <taxon>Eurotiomycetes</taxon>
        <taxon>Eurotiomycetidae</taxon>
        <taxon>Eurotiales</taxon>
        <taxon>Aspergillaceae</taxon>
        <taxon>Aspergillus</taxon>
        <taxon>Aspergillus subgen. Circumdati</taxon>
    </lineage>
</organism>
<protein>
    <submittedName>
        <fullName evidence="1">Uncharacterized protein</fullName>
    </submittedName>
</protein>
<feature type="non-terminal residue" evidence="1">
    <location>
        <position position="74"/>
    </location>
</feature>
<evidence type="ECO:0000313" key="1">
    <source>
        <dbReference type="EMBL" id="PYI01347.1"/>
    </source>
</evidence>
<gene>
    <name evidence="1" type="ORF">BO78DRAFT_288884</name>
</gene>
<keyword evidence="2" id="KW-1185">Reference proteome</keyword>
<dbReference type="EMBL" id="KZ826418">
    <property type="protein sequence ID" value="PYI01347.1"/>
    <property type="molecule type" value="Genomic_DNA"/>
</dbReference>
<dbReference type="OrthoDB" id="5412996at2759"/>
<accession>A0A319DUB6</accession>
<name>A0A319DUB6_ASPSB</name>
<reference evidence="1 2" key="1">
    <citation type="submission" date="2018-02" db="EMBL/GenBank/DDBJ databases">
        <title>The genomes of Aspergillus section Nigri reveals drivers in fungal speciation.</title>
        <authorList>
            <consortium name="DOE Joint Genome Institute"/>
            <person name="Vesth T.C."/>
            <person name="Nybo J."/>
            <person name="Theobald S."/>
            <person name="Brandl J."/>
            <person name="Frisvad J.C."/>
            <person name="Nielsen K.F."/>
            <person name="Lyhne E.K."/>
            <person name="Kogle M.E."/>
            <person name="Kuo A."/>
            <person name="Riley R."/>
            <person name="Clum A."/>
            <person name="Nolan M."/>
            <person name="Lipzen A."/>
            <person name="Salamov A."/>
            <person name="Henrissat B."/>
            <person name="Wiebenga A."/>
            <person name="De vries R.P."/>
            <person name="Grigoriev I.V."/>
            <person name="Mortensen U.H."/>
            <person name="Andersen M.R."/>
            <person name="Baker S.E."/>
        </authorList>
    </citation>
    <scope>NUCLEOTIDE SEQUENCE [LARGE SCALE GENOMIC DNA]</scope>
    <source>
        <strain evidence="1 2">CBS 121057</strain>
    </source>
</reference>
<dbReference type="Proteomes" id="UP000248423">
    <property type="component" value="Unassembled WGS sequence"/>
</dbReference>
<dbReference type="AlphaFoldDB" id="A0A319DUB6"/>